<evidence type="ECO:0000256" key="1">
    <source>
        <dbReference type="SAM" id="MobiDB-lite"/>
    </source>
</evidence>
<evidence type="ECO:0000313" key="2">
    <source>
        <dbReference type="EMBL" id="URE11805.1"/>
    </source>
</evidence>
<dbReference type="AlphaFoldDB" id="A0A9E7GCC2"/>
<proteinExistence type="predicted"/>
<dbReference type="Proteomes" id="UP001055439">
    <property type="component" value="Chromosome 6"/>
</dbReference>
<feature type="compositionally biased region" description="Basic residues" evidence="1">
    <location>
        <begin position="53"/>
        <end position="62"/>
    </location>
</feature>
<gene>
    <name evidence="2" type="ORF">MUK42_35829</name>
</gene>
<sequence length="111" mass="12746">MQRVDTFNPSLKLVHIIISSRQYSYLMSSGTDQDFAVIDFSSSHDSGQTQCAGRKRTKKKRRKGEEKLGNKCHDDPLTVHVSLELRFDADRDEQSTRRGREKCGIETLRDT</sequence>
<feature type="region of interest" description="Disordered" evidence="1">
    <location>
        <begin position="90"/>
        <end position="111"/>
    </location>
</feature>
<name>A0A9E7GCC2_9LILI</name>
<feature type="region of interest" description="Disordered" evidence="1">
    <location>
        <begin position="43"/>
        <end position="71"/>
    </location>
</feature>
<accession>A0A9E7GCC2</accession>
<evidence type="ECO:0000313" key="3">
    <source>
        <dbReference type="Proteomes" id="UP001055439"/>
    </source>
</evidence>
<reference evidence="2" key="1">
    <citation type="submission" date="2022-05" db="EMBL/GenBank/DDBJ databases">
        <title>The Musa troglodytarum L. genome provides insights into the mechanism of non-climacteric behaviour and enrichment of carotenoids.</title>
        <authorList>
            <person name="Wang J."/>
        </authorList>
    </citation>
    <scope>NUCLEOTIDE SEQUENCE</scope>
    <source>
        <tissue evidence="2">Leaf</tissue>
    </source>
</reference>
<protein>
    <submittedName>
        <fullName evidence="2">Uncharacterized protein</fullName>
    </submittedName>
</protein>
<organism evidence="2 3">
    <name type="scientific">Musa troglodytarum</name>
    <name type="common">fe'i banana</name>
    <dbReference type="NCBI Taxonomy" id="320322"/>
    <lineage>
        <taxon>Eukaryota</taxon>
        <taxon>Viridiplantae</taxon>
        <taxon>Streptophyta</taxon>
        <taxon>Embryophyta</taxon>
        <taxon>Tracheophyta</taxon>
        <taxon>Spermatophyta</taxon>
        <taxon>Magnoliopsida</taxon>
        <taxon>Liliopsida</taxon>
        <taxon>Zingiberales</taxon>
        <taxon>Musaceae</taxon>
        <taxon>Musa</taxon>
    </lineage>
</organism>
<dbReference type="EMBL" id="CP097508">
    <property type="protein sequence ID" value="URE11805.1"/>
    <property type="molecule type" value="Genomic_DNA"/>
</dbReference>
<keyword evidence="3" id="KW-1185">Reference proteome</keyword>